<keyword evidence="3" id="KW-1185">Reference proteome</keyword>
<reference evidence="3" key="1">
    <citation type="journal article" date="2019" name="Int. J. Syst. Evol. Microbiol.">
        <title>The Global Catalogue of Microorganisms (GCM) 10K type strain sequencing project: providing services to taxonomists for standard genome sequencing and annotation.</title>
        <authorList>
            <consortium name="The Broad Institute Genomics Platform"/>
            <consortium name="The Broad Institute Genome Sequencing Center for Infectious Disease"/>
            <person name="Wu L."/>
            <person name="Ma J."/>
        </authorList>
    </citation>
    <scope>NUCLEOTIDE SEQUENCE [LARGE SCALE GENOMIC DNA]</scope>
    <source>
        <strain evidence="3">JCM 13929</strain>
    </source>
</reference>
<name>A0ABP4SW20_9ACTN</name>
<organism evidence="2 3">
    <name type="scientific">Nonomuraea maheshkhaliensis</name>
    <dbReference type="NCBI Taxonomy" id="419590"/>
    <lineage>
        <taxon>Bacteria</taxon>
        <taxon>Bacillati</taxon>
        <taxon>Actinomycetota</taxon>
        <taxon>Actinomycetes</taxon>
        <taxon>Streptosporangiales</taxon>
        <taxon>Streptosporangiaceae</taxon>
        <taxon>Nonomuraea</taxon>
    </lineage>
</organism>
<evidence type="ECO:0000313" key="2">
    <source>
        <dbReference type="EMBL" id="GAA1676757.1"/>
    </source>
</evidence>
<gene>
    <name evidence="2" type="ORF">GCM10009733_087040</name>
</gene>
<feature type="region of interest" description="Disordered" evidence="1">
    <location>
        <begin position="1"/>
        <end position="39"/>
    </location>
</feature>
<dbReference type="Proteomes" id="UP001500064">
    <property type="component" value="Unassembled WGS sequence"/>
</dbReference>
<accession>A0ABP4SW20</accession>
<sequence>MAGARRCGRPKERSLGRTGSLQLGGDRSRSPAATGGARAVASGAAPLPANLIDRGAVLGGLAVLICSFAGDSFPRLMLGVDWTTPRHRHSRAPPAIGEVTVR</sequence>
<evidence type="ECO:0000313" key="3">
    <source>
        <dbReference type="Proteomes" id="UP001500064"/>
    </source>
</evidence>
<protein>
    <submittedName>
        <fullName evidence="2">Uncharacterized protein</fullName>
    </submittedName>
</protein>
<comment type="caution">
    <text evidence="2">The sequence shown here is derived from an EMBL/GenBank/DDBJ whole genome shotgun (WGS) entry which is preliminary data.</text>
</comment>
<evidence type="ECO:0000256" key="1">
    <source>
        <dbReference type="SAM" id="MobiDB-lite"/>
    </source>
</evidence>
<dbReference type="EMBL" id="BAAAMU010000107">
    <property type="protein sequence ID" value="GAA1676757.1"/>
    <property type="molecule type" value="Genomic_DNA"/>
</dbReference>
<proteinExistence type="predicted"/>